<comment type="subcellular location">
    <subcellularLocation>
        <location evidence="1">Cytoplasm</location>
    </subcellularLocation>
</comment>
<keyword evidence="4" id="KW-0833">Ubl conjugation pathway</keyword>
<dbReference type="PROSITE" id="PS51416">
    <property type="entry name" value="MIB_HERC2"/>
    <property type="match status" value="1"/>
</dbReference>
<organism evidence="7 8">
    <name type="scientific">Eschrichtius robustus</name>
    <name type="common">California gray whale</name>
    <name type="synonym">Eschrichtius gibbosus</name>
    <dbReference type="NCBI Taxonomy" id="9764"/>
    <lineage>
        <taxon>Eukaryota</taxon>
        <taxon>Metazoa</taxon>
        <taxon>Chordata</taxon>
        <taxon>Craniata</taxon>
        <taxon>Vertebrata</taxon>
        <taxon>Euteleostomi</taxon>
        <taxon>Mammalia</taxon>
        <taxon>Eutheria</taxon>
        <taxon>Laurasiatheria</taxon>
        <taxon>Artiodactyla</taxon>
        <taxon>Whippomorpha</taxon>
        <taxon>Cetacea</taxon>
        <taxon>Mysticeti</taxon>
        <taxon>Eschrichtiidae</taxon>
        <taxon>Eschrichtius</taxon>
    </lineage>
</organism>
<dbReference type="GO" id="GO:0005737">
    <property type="term" value="C:cytoplasm"/>
    <property type="evidence" value="ECO:0007669"/>
    <property type="project" value="UniProtKB-SubCell"/>
</dbReference>
<evidence type="ECO:0000313" key="8">
    <source>
        <dbReference type="Proteomes" id="UP001159641"/>
    </source>
</evidence>
<dbReference type="InterPro" id="IPR010606">
    <property type="entry name" value="Mib_Herc2"/>
</dbReference>
<evidence type="ECO:0000256" key="2">
    <source>
        <dbReference type="ARBA" id="ARBA00022490"/>
    </source>
</evidence>
<evidence type="ECO:0000256" key="5">
    <source>
        <dbReference type="SAM" id="MobiDB-lite"/>
    </source>
</evidence>
<dbReference type="Pfam" id="PF06701">
    <property type="entry name" value="MIB_HERC2"/>
    <property type="match status" value="1"/>
</dbReference>
<proteinExistence type="predicted"/>
<dbReference type="Gene3D" id="2.30.30.40">
    <property type="entry name" value="SH3 Domains"/>
    <property type="match status" value="1"/>
</dbReference>
<feature type="domain" description="MIB/HERC2" evidence="6">
    <location>
        <begin position="1"/>
        <end position="67"/>
    </location>
</feature>
<reference evidence="7 8" key="1">
    <citation type="submission" date="2022-11" db="EMBL/GenBank/DDBJ databases">
        <title>Whole genome sequence of Eschrichtius robustus ER-17-0199.</title>
        <authorList>
            <person name="Bruniche-Olsen A."/>
            <person name="Black A.N."/>
            <person name="Fields C.J."/>
            <person name="Walden K."/>
            <person name="Dewoody J.A."/>
        </authorList>
    </citation>
    <scope>NUCLEOTIDE SEQUENCE [LARGE SCALE GENOMIC DNA]</scope>
    <source>
        <strain evidence="7">ER-17-0199</strain>
        <tissue evidence="7">Blubber</tissue>
    </source>
</reference>
<evidence type="ECO:0000256" key="1">
    <source>
        <dbReference type="ARBA" id="ARBA00004496"/>
    </source>
</evidence>
<gene>
    <name evidence="7" type="ORF">J1605_014154</name>
</gene>
<keyword evidence="2" id="KW-0963">Cytoplasm</keyword>
<dbReference type="InterPro" id="IPR021097">
    <property type="entry name" value="CPH_domain"/>
</dbReference>
<dbReference type="SUPFAM" id="SSF159034">
    <property type="entry name" value="Mib/herc2 domain-like"/>
    <property type="match status" value="1"/>
</dbReference>
<dbReference type="EMBL" id="JAIQCJ010002289">
    <property type="protein sequence ID" value="KAJ8777801.1"/>
    <property type="molecule type" value="Genomic_DNA"/>
</dbReference>
<name>A0AB34GG45_ESCRO</name>
<evidence type="ECO:0000313" key="7">
    <source>
        <dbReference type="EMBL" id="KAJ8777801.1"/>
    </source>
</evidence>
<dbReference type="AlphaFoldDB" id="A0AB34GG45"/>
<evidence type="ECO:0000256" key="4">
    <source>
        <dbReference type="ARBA" id="ARBA00022786"/>
    </source>
</evidence>
<keyword evidence="3" id="KW-0597">Phosphoprotein</keyword>
<dbReference type="Gene3D" id="1.10.8.10">
    <property type="entry name" value="DNA helicase RuvA subunit, C-terminal domain"/>
    <property type="match status" value="1"/>
</dbReference>
<keyword evidence="8" id="KW-1185">Reference proteome</keyword>
<dbReference type="PANTHER" id="PTHR24202:SF4">
    <property type="entry name" value="E3 UBIQUITIN-PROTEIN LIGASE MIB2-RELATED"/>
    <property type="match status" value="1"/>
</dbReference>
<dbReference type="PANTHER" id="PTHR24202">
    <property type="entry name" value="E3 UBIQUITIN-PROTEIN LIGASE MIB2"/>
    <property type="match status" value="1"/>
</dbReference>
<dbReference type="Pfam" id="PF11515">
    <property type="entry name" value="Cul7"/>
    <property type="match status" value="1"/>
</dbReference>
<dbReference type="Gene3D" id="2.30.30.30">
    <property type="match status" value="1"/>
</dbReference>
<dbReference type="GO" id="GO:0016567">
    <property type="term" value="P:protein ubiquitination"/>
    <property type="evidence" value="ECO:0007669"/>
    <property type="project" value="InterPro"/>
</dbReference>
<sequence length="818" mass="88965">MMKIGTRVMRGVDWKWGDQDGPPPGLGRVIGELGEDGWIRVQWDTGSTNSYRMGKEGKYDLKLAELPASTQPSADDSDTEDDSEAEQIERNIHPTAVMLTSTVNLLQTLCLSAGVHAEVMQSEAVKTLCGLLRMLVESGTTDKTSSPGRRVRREQHRSWCTLGFVRSIALTPHMCAALSSPPWIALLTTVVEGHAPFTAASLQRQILAVHLLQAVLPSWDKTERARDMECLVEKLFGFLGRLLTTCSSDVPLLRESTLRRRRARPQASLTATHSSTLAEEAVALLRTLHSLGQWNGLINKYINSQLRSVAAGCAGKPAEGALLEDYFPDSEAPEVGGLMAVLAVIGGIDGRLRLGGQVTHDEFGEGTVTRITPKGKITVQFSDMRTCRVCPLNQLKPLPAVAFSVTNLPFTEPMLSVWAQLVNLAGSKLEKHKIKKSPKQGFAGQVDLDLLRCQQLKLYILKAGRALLSHQDQLRQILSQPAVQEAAAAHTDDGAAASPDLGDMSPEGPQPPMILLQQLLASATQPSPVKAIFDKQELEAAALAVCQCLAVESTHPLSPVFEDCSSSEATTPVPVQRVRPVRAKKHKQSPGPALPIVVQLMEMGFPRRNIEFALKSLTGASGNAAGLPGVEALVGWLLDHADVQVTDLSDADTGSEECSDEEVVEDVDDTACAVSTGAVVTESQTYKKRADFLSNDDYAVYVRENIQVGMMVRCCRTYEEVCEGDVGKVIKLDRDGLHDLNVQCDWQQKGGTYWVRYIHVELIGYPPPGSPSHIKIGDKVRVKASVTTPKYKWGSVTHQSAGVVKGQEKQVESKPYDT</sequence>
<dbReference type="GO" id="GO:0046872">
    <property type="term" value="F:metal ion binding"/>
    <property type="evidence" value="ECO:0007669"/>
    <property type="project" value="InterPro"/>
</dbReference>
<dbReference type="SUPFAM" id="SSF63748">
    <property type="entry name" value="Tudor/PWWP/MBT"/>
    <property type="match status" value="1"/>
</dbReference>
<comment type="caution">
    <text evidence="7">The sequence shown here is derived from an EMBL/GenBank/DDBJ whole genome shotgun (WGS) entry which is preliminary data.</text>
</comment>
<dbReference type="Proteomes" id="UP001159641">
    <property type="component" value="Unassembled WGS sequence"/>
</dbReference>
<protein>
    <recommendedName>
        <fullName evidence="6">MIB/HERC2 domain-containing protein</fullName>
    </recommendedName>
</protein>
<dbReference type="FunFam" id="2.30.30.30:FF:000015">
    <property type="entry name" value="E3 ubiquitin-protein ligase HERC2"/>
    <property type="match status" value="1"/>
</dbReference>
<dbReference type="InterPro" id="IPR014722">
    <property type="entry name" value="Rib_uL2_dom2"/>
</dbReference>
<dbReference type="SUPFAM" id="SSF46934">
    <property type="entry name" value="UBA-like"/>
    <property type="match status" value="1"/>
</dbReference>
<feature type="region of interest" description="Disordered" evidence="5">
    <location>
        <begin position="488"/>
        <end position="508"/>
    </location>
</feature>
<dbReference type="CDD" id="cd14402">
    <property type="entry name" value="UBA_HERC2"/>
    <property type="match status" value="1"/>
</dbReference>
<accession>A0AB34GG45</accession>
<dbReference type="FunFam" id="2.30.30.40:FF:000074">
    <property type="entry name" value="E3 ubiquitin-protein ligase HERC2 isoform X1"/>
    <property type="match status" value="1"/>
</dbReference>
<feature type="compositionally biased region" description="Low complexity" evidence="5">
    <location>
        <begin position="488"/>
        <end position="497"/>
    </location>
</feature>
<dbReference type="InterPro" id="IPR037252">
    <property type="entry name" value="Mib_Herc2_sf"/>
</dbReference>
<dbReference type="InterPro" id="IPR009060">
    <property type="entry name" value="UBA-like_sf"/>
</dbReference>
<evidence type="ECO:0000259" key="6">
    <source>
        <dbReference type="PROSITE" id="PS51416"/>
    </source>
</evidence>
<dbReference type="GO" id="GO:0004842">
    <property type="term" value="F:ubiquitin-protein transferase activity"/>
    <property type="evidence" value="ECO:0007669"/>
    <property type="project" value="InterPro"/>
</dbReference>
<evidence type="ECO:0000256" key="3">
    <source>
        <dbReference type="ARBA" id="ARBA00022553"/>
    </source>
</evidence>